<organism evidence="5 6">
    <name type="scientific">Anaeramoeba ignava</name>
    <name type="common">Anaerobic marine amoeba</name>
    <dbReference type="NCBI Taxonomy" id="1746090"/>
    <lineage>
        <taxon>Eukaryota</taxon>
        <taxon>Metamonada</taxon>
        <taxon>Anaeramoebidae</taxon>
        <taxon>Anaeramoeba</taxon>
    </lineage>
</organism>
<evidence type="ECO:0000256" key="3">
    <source>
        <dbReference type="PROSITE-ProRule" id="PRU00023"/>
    </source>
</evidence>
<comment type="caution">
    <text evidence="5">The sequence shown here is derived from an EMBL/GenBank/DDBJ whole genome shotgun (WGS) entry which is preliminary data.</text>
</comment>
<dbReference type="AlphaFoldDB" id="A0A9Q0LAZ5"/>
<keyword evidence="1" id="KW-0677">Repeat</keyword>
<dbReference type="Pfam" id="PF12796">
    <property type="entry name" value="Ank_2"/>
    <property type="match status" value="1"/>
</dbReference>
<dbReference type="InterPro" id="IPR051637">
    <property type="entry name" value="Ank_repeat_dom-contain_49"/>
</dbReference>
<dbReference type="SUPFAM" id="SSF54695">
    <property type="entry name" value="POZ domain"/>
    <property type="match status" value="1"/>
</dbReference>
<dbReference type="PROSITE" id="PS50297">
    <property type="entry name" value="ANK_REP_REGION"/>
    <property type="match status" value="2"/>
</dbReference>
<proteinExistence type="predicted"/>
<keyword evidence="2 3" id="KW-0040">ANK repeat</keyword>
<keyword evidence="6" id="KW-1185">Reference proteome</keyword>
<accession>A0A9Q0LAZ5</accession>
<dbReference type="PROSITE" id="PS50088">
    <property type="entry name" value="ANK_REPEAT"/>
    <property type="match status" value="2"/>
</dbReference>
<dbReference type="CDD" id="cd18186">
    <property type="entry name" value="BTB_POZ_ZBTB_KLHL-like"/>
    <property type="match status" value="1"/>
</dbReference>
<dbReference type="SMART" id="SM00248">
    <property type="entry name" value="ANK"/>
    <property type="match status" value="2"/>
</dbReference>
<dbReference type="InterPro" id="IPR011333">
    <property type="entry name" value="SKP1/BTB/POZ_sf"/>
</dbReference>
<evidence type="ECO:0000256" key="2">
    <source>
        <dbReference type="ARBA" id="ARBA00023043"/>
    </source>
</evidence>
<reference evidence="5" key="1">
    <citation type="submission" date="2022-10" db="EMBL/GenBank/DDBJ databases">
        <title>Novel sulphate-reducing endosymbionts in the free-living metamonad Anaeramoeba.</title>
        <authorList>
            <person name="Jerlstrom-Hultqvist J."/>
            <person name="Cepicka I."/>
            <person name="Gallot-Lavallee L."/>
            <person name="Salas-Leiva D."/>
            <person name="Curtis B.A."/>
            <person name="Zahonova K."/>
            <person name="Pipaliya S."/>
            <person name="Dacks J."/>
            <person name="Roger A.J."/>
        </authorList>
    </citation>
    <scope>NUCLEOTIDE SEQUENCE</scope>
    <source>
        <strain evidence="5">BMAN</strain>
    </source>
</reference>
<dbReference type="OrthoDB" id="684045at2759"/>
<name>A0A9Q0LAZ5_ANAIG</name>
<feature type="repeat" description="ANK" evidence="3">
    <location>
        <begin position="61"/>
        <end position="94"/>
    </location>
</feature>
<dbReference type="InterPro" id="IPR036770">
    <property type="entry name" value="Ankyrin_rpt-contain_sf"/>
</dbReference>
<evidence type="ECO:0000256" key="1">
    <source>
        <dbReference type="ARBA" id="ARBA00022737"/>
    </source>
</evidence>
<dbReference type="PANTHER" id="PTHR24180:SF45">
    <property type="entry name" value="POLY [ADP-RIBOSE] POLYMERASE TANKYRASE"/>
    <property type="match status" value="1"/>
</dbReference>
<feature type="repeat" description="ANK" evidence="3">
    <location>
        <begin position="30"/>
        <end position="62"/>
    </location>
</feature>
<dbReference type="SUPFAM" id="SSF48403">
    <property type="entry name" value="Ankyrin repeat"/>
    <property type="match status" value="1"/>
</dbReference>
<dbReference type="Gene3D" id="3.30.710.10">
    <property type="entry name" value="Potassium Channel Kv1.1, Chain A"/>
    <property type="match status" value="1"/>
</dbReference>
<dbReference type="InterPro" id="IPR000210">
    <property type="entry name" value="BTB/POZ_dom"/>
</dbReference>
<dbReference type="Gene3D" id="1.25.40.20">
    <property type="entry name" value="Ankyrin repeat-containing domain"/>
    <property type="match status" value="1"/>
</dbReference>
<gene>
    <name evidence="5" type="ORF">M0811_02132</name>
</gene>
<dbReference type="EMBL" id="JAPDFW010000103">
    <property type="protein sequence ID" value="KAJ5069562.1"/>
    <property type="molecule type" value="Genomic_DNA"/>
</dbReference>
<evidence type="ECO:0000259" key="4">
    <source>
        <dbReference type="PROSITE" id="PS50097"/>
    </source>
</evidence>
<feature type="domain" description="BTB" evidence="4">
    <location>
        <begin position="226"/>
        <end position="292"/>
    </location>
</feature>
<dbReference type="InterPro" id="IPR002110">
    <property type="entry name" value="Ankyrin_rpt"/>
</dbReference>
<dbReference type="SMART" id="SM00225">
    <property type="entry name" value="BTB"/>
    <property type="match status" value="1"/>
</dbReference>
<evidence type="ECO:0000313" key="6">
    <source>
        <dbReference type="Proteomes" id="UP001149090"/>
    </source>
</evidence>
<protein>
    <submittedName>
        <fullName evidence="5">Ankyrin repeat ph and sec7 domain containing protein secg-related</fullName>
    </submittedName>
</protein>
<evidence type="ECO:0000313" key="5">
    <source>
        <dbReference type="EMBL" id="KAJ5069562.1"/>
    </source>
</evidence>
<sequence>MSEIQKAIETHDIEKVRKLVSSSGINKPNDGNTLLHFASKGKNHEIILLLLKNEANPNIQNGNTPFHFACFWKCSEHIIYDFLSFGADIEIKNNKTPLDFIFDLKLKEEFKNFSSFGDEMIQLLERQESGDLKIITKDKTIFGHKIIFETRIGKQLIDQSLKIFEQYNSQEVIYFLKIIYGGRNQDIFTKNKEIADKIGIKNFTNLFGKNSIIQDYSKLYLDENSKDFTIITKDYNIKAHKIILMARSDLFRGMFLYVKDDSNQVHDYSQKSGKSIETLIKFLYSDHLDSNLDKSVYQELQDAHDFYQLSQFSLLPKLLLEMKSKKK</sequence>
<dbReference type="PANTHER" id="PTHR24180">
    <property type="entry name" value="CYCLIN-DEPENDENT KINASE INHIBITOR 2C-RELATED"/>
    <property type="match status" value="1"/>
</dbReference>
<dbReference type="Pfam" id="PF00651">
    <property type="entry name" value="BTB"/>
    <property type="match status" value="1"/>
</dbReference>
<dbReference type="Proteomes" id="UP001149090">
    <property type="component" value="Unassembled WGS sequence"/>
</dbReference>
<dbReference type="PROSITE" id="PS50097">
    <property type="entry name" value="BTB"/>
    <property type="match status" value="1"/>
</dbReference>